<sequence>MLPWRSVAARVPLSCSAVTLCAPHRPSHPPPSVFDRPSVRRLINRFTCCLYRQIVAETRLNRQYGPQ</sequence>
<protein>
    <submittedName>
        <fullName evidence="1">Uncharacterized protein</fullName>
    </submittedName>
</protein>
<reference evidence="1 2" key="1">
    <citation type="submission" date="2018-09" db="EMBL/GenBank/DDBJ databases">
        <title>Genomic investigation of the strawberry pathogen Phytophthora fragariae indicates pathogenicity is determined by transcriptional variation in three key races.</title>
        <authorList>
            <person name="Adams T.M."/>
            <person name="Armitage A.D."/>
            <person name="Sobczyk M.K."/>
            <person name="Bates H.J."/>
            <person name="Dunwell J.M."/>
            <person name="Nellist C.F."/>
            <person name="Harrison R.J."/>
        </authorList>
    </citation>
    <scope>NUCLEOTIDE SEQUENCE [LARGE SCALE GENOMIC DNA]</scope>
    <source>
        <strain evidence="1 2">BC-23</strain>
    </source>
</reference>
<dbReference type="AlphaFoldDB" id="A0A6G0PLY6"/>
<name>A0A6G0PLY6_9STRA</name>
<dbReference type="EMBL" id="QXGC01000107">
    <property type="protein sequence ID" value="KAE9249432.1"/>
    <property type="molecule type" value="Genomic_DNA"/>
</dbReference>
<accession>A0A6G0PLY6</accession>
<organism evidence="1 2">
    <name type="scientific">Phytophthora fragariae</name>
    <dbReference type="NCBI Taxonomy" id="53985"/>
    <lineage>
        <taxon>Eukaryota</taxon>
        <taxon>Sar</taxon>
        <taxon>Stramenopiles</taxon>
        <taxon>Oomycota</taxon>
        <taxon>Peronosporomycetes</taxon>
        <taxon>Peronosporales</taxon>
        <taxon>Peronosporaceae</taxon>
        <taxon>Phytophthora</taxon>
    </lineage>
</organism>
<proteinExistence type="predicted"/>
<evidence type="ECO:0000313" key="2">
    <source>
        <dbReference type="Proteomes" id="UP000476176"/>
    </source>
</evidence>
<dbReference type="Proteomes" id="UP000476176">
    <property type="component" value="Unassembled WGS sequence"/>
</dbReference>
<gene>
    <name evidence="1" type="ORF">PF004_g3402</name>
</gene>
<comment type="caution">
    <text evidence="1">The sequence shown here is derived from an EMBL/GenBank/DDBJ whole genome shotgun (WGS) entry which is preliminary data.</text>
</comment>
<evidence type="ECO:0000313" key="1">
    <source>
        <dbReference type="EMBL" id="KAE9249432.1"/>
    </source>
</evidence>